<protein>
    <submittedName>
        <fullName evidence="1">Uncharacterized protein</fullName>
    </submittedName>
</protein>
<dbReference type="Proteomes" id="UP000015688">
    <property type="component" value="Unassembled WGS sequence"/>
</dbReference>
<reference evidence="1 2" key="1">
    <citation type="submission" date="2013-06" db="EMBL/GenBank/DDBJ databases">
        <authorList>
            <person name="Walk S."/>
            <person name="Aronoff D."/>
            <person name="Young V.Y."/>
            <person name="Marsh J."/>
            <person name="Harrison L."/>
            <person name="Daugherty S.C."/>
            <person name="Shefchek K.A."/>
            <person name="Hine E.E."/>
            <person name="Tallon L.J."/>
            <person name="Sadzewicz L.K."/>
            <person name="Rasko D.A."/>
        </authorList>
    </citation>
    <scope>NUCLEOTIDE SEQUENCE [LARGE SCALE GENOMIC DNA]</scope>
    <source>
        <strain evidence="1 2">ATCC 638</strain>
    </source>
</reference>
<evidence type="ECO:0000313" key="2">
    <source>
        <dbReference type="Proteomes" id="UP000015688"/>
    </source>
</evidence>
<dbReference type="PATRIC" id="fig|1233171.3.peg.2964"/>
<comment type="caution">
    <text evidence="1">The sequence shown here is derived from an EMBL/GenBank/DDBJ whole genome shotgun (WGS) entry which is preliminary data.</text>
</comment>
<accession>T4VJN9</accession>
<sequence length="40" mass="4559">MYLTLYTTPNTIVSVKAKNKKLDINDLISVIFLFISSLQL</sequence>
<dbReference type="AlphaFoldDB" id="T4VJN9"/>
<organism evidence="1 2">
    <name type="scientific">Paraclostridium bifermentans ATCC 638 = DSM 14991</name>
    <dbReference type="NCBI Taxonomy" id="1233171"/>
    <lineage>
        <taxon>Bacteria</taxon>
        <taxon>Bacillati</taxon>
        <taxon>Bacillota</taxon>
        <taxon>Clostridia</taxon>
        <taxon>Peptostreptococcales</taxon>
        <taxon>Peptostreptococcaceae</taxon>
        <taxon>Paraclostridium</taxon>
    </lineage>
</organism>
<dbReference type="EMBL" id="AVNC01000016">
    <property type="protein sequence ID" value="EQK41335.1"/>
    <property type="molecule type" value="Genomic_DNA"/>
</dbReference>
<gene>
    <name evidence="1" type="ORF">C672_3076</name>
</gene>
<evidence type="ECO:0000313" key="1">
    <source>
        <dbReference type="EMBL" id="EQK41335.1"/>
    </source>
</evidence>
<proteinExistence type="predicted"/>
<name>T4VJN9_PARBF</name>